<feature type="transmembrane region" description="Helical" evidence="2">
    <location>
        <begin position="129"/>
        <end position="151"/>
    </location>
</feature>
<proteinExistence type="predicted"/>
<protein>
    <recommendedName>
        <fullName evidence="5">Integral membrane protein</fullName>
    </recommendedName>
</protein>
<feature type="transmembrane region" description="Helical" evidence="2">
    <location>
        <begin position="60"/>
        <end position="79"/>
    </location>
</feature>
<keyword evidence="4" id="KW-1185">Reference proteome</keyword>
<evidence type="ECO:0000313" key="4">
    <source>
        <dbReference type="Proteomes" id="UP000648352"/>
    </source>
</evidence>
<dbReference type="RefSeq" id="WP_191718259.1">
    <property type="nucleotide sequence ID" value="NZ_JACSQP010000003.1"/>
</dbReference>
<dbReference type="Proteomes" id="UP000648352">
    <property type="component" value="Unassembled WGS sequence"/>
</dbReference>
<evidence type="ECO:0000313" key="3">
    <source>
        <dbReference type="EMBL" id="MBD7957138.1"/>
    </source>
</evidence>
<feature type="transmembrane region" description="Helical" evidence="2">
    <location>
        <begin position="100"/>
        <end position="123"/>
    </location>
</feature>
<keyword evidence="2" id="KW-0472">Membrane</keyword>
<gene>
    <name evidence="3" type="ORF">H9651_05775</name>
</gene>
<dbReference type="EMBL" id="JACSQP010000003">
    <property type="protein sequence ID" value="MBD7957138.1"/>
    <property type="molecule type" value="Genomic_DNA"/>
</dbReference>
<feature type="transmembrane region" description="Helical" evidence="2">
    <location>
        <begin position="158"/>
        <end position="178"/>
    </location>
</feature>
<evidence type="ECO:0000256" key="2">
    <source>
        <dbReference type="SAM" id="Phobius"/>
    </source>
</evidence>
<keyword evidence="2" id="KW-1133">Transmembrane helix</keyword>
<reference evidence="3 4" key="1">
    <citation type="submission" date="2020-08" db="EMBL/GenBank/DDBJ databases">
        <title>A Genomic Blueprint of the Chicken Gut Microbiome.</title>
        <authorList>
            <person name="Gilroy R."/>
            <person name="Ravi A."/>
            <person name="Getino M."/>
            <person name="Pursley I."/>
            <person name="Horton D.L."/>
            <person name="Alikhan N.-F."/>
            <person name="Baker D."/>
            <person name="Gharbi K."/>
            <person name="Hall N."/>
            <person name="Watson M."/>
            <person name="Adriaenssens E.M."/>
            <person name="Foster-Nyarko E."/>
            <person name="Jarju S."/>
            <person name="Secka A."/>
            <person name="Antonio M."/>
            <person name="Oren A."/>
            <person name="Chaudhuri R."/>
            <person name="La Ragione R.M."/>
            <person name="Hildebrand F."/>
            <person name="Pallen M.J."/>
        </authorList>
    </citation>
    <scope>NUCLEOTIDE SEQUENCE [LARGE SCALE GENOMIC DNA]</scope>
    <source>
        <strain evidence="3 4">Sa4CUA7</strain>
    </source>
</reference>
<organism evidence="3 4">
    <name type="scientific">Microbacterium pullorum</name>
    <dbReference type="NCBI Taxonomy" id="2762236"/>
    <lineage>
        <taxon>Bacteria</taxon>
        <taxon>Bacillati</taxon>
        <taxon>Actinomycetota</taxon>
        <taxon>Actinomycetes</taxon>
        <taxon>Micrococcales</taxon>
        <taxon>Microbacteriaceae</taxon>
        <taxon>Microbacterium</taxon>
    </lineage>
</organism>
<sequence length="183" mass="18841">MGDDEGRGSRKASGPPAARATAWGPEPSHLVTEEGVYGVILVSGMIVVAGTQSFGAWEVFATVVTTVLVFWMAHIYAGTVAHHGTHDGHAVGLRAAMRIALVRSSGLLLGALLPTAVLLLGAARVIPDLAAMWAALWVGVAVLAVIGFVSFRSRGSSVAKSLIGSFVTAAFGLAMIALKTTLH</sequence>
<evidence type="ECO:0000256" key="1">
    <source>
        <dbReference type="SAM" id="MobiDB-lite"/>
    </source>
</evidence>
<comment type="caution">
    <text evidence="3">The sequence shown here is derived from an EMBL/GenBank/DDBJ whole genome shotgun (WGS) entry which is preliminary data.</text>
</comment>
<accession>A0ABR8S108</accession>
<name>A0ABR8S108_9MICO</name>
<feature type="region of interest" description="Disordered" evidence="1">
    <location>
        <begin position="1"/>
        <end position="25"/>
    </location>
</feature>
<evidence type="ECO:0008006" key="5">
    <source>
        <dbReference type="Google" id="ProtNLM"/>
    </source>
</evidence>
<feature type="transmembrane region" description="Helical" evidence="2">
    <location>
        <begin position="35"/>
        <end position="54"/>
    </location>
</feature>
<keyword evidence="2" id="KW-0812">Transmembrane</keyword>